<organism evidence="6 7">
    <name type="scientific">Penicillium brevicompactum</name>
    <dbReference type="NCBI Taxonomy" id="5074"/>
    <lineage>
        <taxon>Eukaryota</taxon>
        <taxon>Fungi</taxon>
        <taxon>Dikarya</taxon>
        <taxon>Ascomycota</taxon>
        <taxon>Pezizomycotina</taxon>
        <taxon>Eurotiomycetes</taxon>
        <taxon>Eurotiomycetidae</taxon>
        <taxon>Eurotiales</taxon>
        <taxon>Aspergillaceae</taxon>
        <taxon>Penicillium</taxon>
    </lineage>
</organism>
<reference evidence="6" key="2">
    <citation type="journal article" date="2023" name="IMA Fungus">
        <title>Comparative genomic study of the Penicillium genus elucidates a diverse pangenome and 15 lateral gene transfer events.</title>
        <authorList>
            <person name="Petersen C."/>
            <person name="Sorensen T."/>
            <person name="Nielsen M.R."/>
            <person name="Sondergaard T.E."/>
            <person name="Sorensen J.L."/>
            <person name="Fitzpatrick D.A."/>
            <person name="Frisvad J.C."/>
            <person name="Nielsen K.L."/>
        </authorList>
    </citation>
    <scope>NUCLEOTIDE SEQUENCE</scope>
    <source>
        <strain evidence="6">IBT 35675</strain>
    </source>
</reference>
<dbReference type="PANTHER" id="PTHR46300">
    <property type="entry name" value="P450, PUTATIVE (EUROFUNG)-RELATED-RELATED"/>
    <property type="match status" value="1"/>
</dbReference>
<dbReference type="SUPFAM" id="SSF48264">
    <property type="entry name" value="Cytochrome P450"/>
    <property type="match status" value="1"/>
</dbReference>
<dbReference type="InterPro" id="IPR050364">
    <property type="entry name" value="Cytochrome_P450_fung"/>
</dbReference>
<dbReference type="EMBL" id="JAPZBR010000008">
    <property type="protein sequence ID" value="KAJ5340572.1"/>
    <property type="molecule type" value="Genomic_DNA"/>
</dbReference>
<feature type="binding site" description="axial binding residue" evidence="5">
    <location>
        <position position="450"/>
    </location>
    <ligand>
        <name>heme</name>
        <dbReference type="ChEBI" id="CHEBI:30413"/>
    </ligand>
    <ligandPart>
        <name>Fe</name>
        <dbReference type="ChEBI" id="CHEBI:18248"/>
    </ligandPart>
</feature>
<dbReference type="InterPro" id="IPR001128">
    <property type="entry name" value="Cyt_P450"/>
</dbReference>
<dbReference type="GO" id="GO:0004497">
    <property type="term" value="F:monooxygenase activity"/>
    <property type="evidence" value="ECO:0007669"/>
    <property type="project" value="InterPro"/>
</dbReference>
<comment type="similarity">
    <text evidence="1">Belongs to the cytochrome P450 family.</text>
</comment>
<sequence>MMLSSAVAVVIIGILTLFVTFIKTRCNAYKDDKPLKLPLIGDLHNSPISKPLLNWDSWARQNGPVAIPKLFGIIPIVVLNSYDAVTELFSRRSQWYSNRPPSVSMEMITGDRQGQSKFTLMHDYDENLKLHHRILSPSLGGLGAPRYQPLIELESKQLLSDLLNHVQKSPRELGTYSIFPYLERTQSSIILALHYGLRIRDIGQKILHEVIDMQTQITHIAANPALPDFIPFLRHIPAPISPWKRAADKLYAAQSELYLRLLHHGKNSPGWNSTKQAIATAKKYNADGIPDLDLAFNLATSVQGGMETFPRQLLWLFTAALHSPSFVARAHRLLDKVVGRDRLPRFSDRTGLKFIDAIAHEILRWRPVAPGSIPRRADRDDELNGIKITKGVTIMANAWAIGRDESAFDPAFGDLQSFIPERWLRVDDNGEEKLRSELPLPVFGQGRRMCQGKRVATDGLFMQIASILWAFDIEPAEGEVADPREMRVAGFMIIPKEVKLKLKPRGDWVYGAVSGESKIAEERLEELMGIVADVECE</sequence>
<dbReference type="InterPro" id="IPR036396">
    <property type="entry name" value="Cyt_P450_sf"/>
</dbReference>
<keyword evidence="5" id="KW-0349">Heme</keyword>
<accession>A0A9W9QM47</accession>
<dbReference type="GO" id="GO:0005506">
    <property type="term" value="F:iron ion binding"/>
    <property type="evidence" value="ECO:0007669"/>
    <property type="project" value="InterPro"/>
</dbReference>
<comment type="caution">
    <text evidence="6">The sequence shown here is derived from an EMBL/GenBank/DDBJ whole genome shotgun (WGS) entry which is preliminary data.</text>
</comment>
<dbReference type="AlphaFoldDB" id="A0A9W9QM47"/>
<dbReference type="GO" id="GO:0016705">
    <property type="term" value="F:oxidoreductase activity, acting on paired donors, with incorporation or reduction of molecular oxygen"/>
    <property type="evidence" value="ECO:0007669"/>
    <property type="project" value="InterPro"/>
</dbReference>
<evidence type="ECO:0008006" key="8">
    <source>
        <dbReference type="Google" id="ProtNLM"/>
    </source>
</evidence>
<keyword evidence="2 5" id="KW-0479">Metal-binding</keyword>
<dbReference type="InterPro" id="IPR002401">
    <property type="entry name" value="Cyt_P450_E_grp-I"/>
</dbReference>
<dbReference type="Gene3D" id="1.10.630.10">
    <property type="entry name" value="Cytochrome P450"/>
    <property type="match status" value="1"/>
</dbReference>
<dbReference type="Pfam" id="PF00067">
    <property type="entry name" value="p450"/>
    <property type="match status" value="1"/>
</dbReference>
<evidence type="ECO:0000256" key="1">
    <source>
        <dbReference type="ARBA" id="ARBA00010617"/>
    </source>
</evidence>
<evidence type="ECO:0000256" key="3">
    <source>
        <dbReference type="ARBA" id="ARBA00023002"/>
    </source>
</evidence>
<gene>
    <name evidence="6" type="ORF">N7541_009696</name>
</gene>
<keyword evidence="3" id="KW-0560">Oxidoreductase</keyword>
<evidence type="ECO:0000313" key="7">
    <source>
        <dbReference type="Proteomes" id="UP001148299"/>
    </source>
</evidence>
<keyword evidence="4 5" id="KW-0408">Iron</keyword>
<protein>
    <recommendedName>
        <fullName evidence="8">Cytochrome P450</fullName>
    </recommendedName>
</protein>
<comment type="cofactor">
    <cofactor evidence="5">
        <name>heme</name>
        <dbReference type="ChEBI" id="CHEBI:30413"/>
    </cofactor>
</comment>
<name>A0A9W9QM47_PENBR</name>
<dbReference type="PRINTS" id="PR00463">
    <property type="entry name" value="EP450I"/>
</dbReference>
<keyword evidence="7" id="KW-1185">Reference proteome</keyword>
<dbReference type="PANTHER" id="PTHR46300:SF9">
    <property type="entry name" value="P450, PUTATIVE-RELATED"/>
    <property type="match status" value="1"/>
</dbReference>
<evidence type="ECO:0000256" key="5">
    <source>
        <dbReference type="PIRSR" id="PIRSR602401-1"/>
    </source>
</evidence>
<evidence type="ECO:0000256" key="4">
    <source>
        <dbReference type="ARBA" id="ARBA00023004"/>
    </source>
</evidence>
<dbReference type="GO" id="GO:0020037">
    <property type="term" value="F:heme binding"/>
    <property type="evidence" value="ECO:0007669"/>
    <property type="project" value="InterPro"/>
</dbReference>
<dbReference type="GO" id="GO:0043386">
    <property type="term" value="P:mycotoxin biosynthetic process"/>
    <property type="evidence" value="ECO:0007669"/>
    <property type="project" value="UniProtKB-ARBA"/>
</dbReference>
<evidence type="ECO:0000313" key="6">
    <source>
        <dbReference type="EMBL" id="KAJ5340572.1"/>
    </source>
</evidence>
<dbReference type="Proteomes" id="UP001148299">
    <property type="component" value="Unassembled WGS sequence"/>
</dbReference>
<reference evidence="6" key="1">
    <citation type="submission" date="2022-12" db="EMBL/GenBank/DDBJ databases">
        <authorList>
            <person name="Petersen C."/>
        </authorList>
    </citation>
    <scope>NUCLEOTIDE SEQUENCE</scope>
    <source>
        <strain evidence="6">IBT 35675</strain>
    </source>
</reference>
<proteinExistence type="inferred from homology"/>
<evidence type="ECO:0000256" key="2">
    <source>
        <dbReference type="ARBA" id="ARBA00022723"/>
    </source>
</evidence>